<dbReference type="AlphaFoldDB" id="A0A0M2EXG6"/>
<dbReference type="OrthoDB" id="8821151at2"/>
<evidence type="ECO:0000313" key="3">
    <source>
        <dbReference type="Proteomes" id="UP000029435"/>
    </source>
</evidence>
<dbReference type="STRING" id="180957.B5S52_21520"/>
<dbReference type="EMBL" id="JQOD01000004">
    <property type="protein sequence ID" value="KGA32747.1"/>
    <property type="molecule type" value="Genomic_DNA"/>
</dbReference>
<organism evidence="2 3">
    <name type="scientific">Pectobacterium brasiliense</name>
    <dbReference type="NCBI Taxonomy" id="180957"/>
    <lineage>
        <taxon>Bacteria</taxon>
        <taxon>Pseudomonadati</taxon>
        <taxon>Pseudomonadota</taxon>
        <taxon>Gammaproteobacteria</taxon>
        <taxon>Enterobacterales</taxon>
        <taxon>Pectobacteriaceae</taxon>
        <taxon>Pectobacterium</taxon>
    </lineage>
</organism>
<gene>
    <name evidence="2" type="ORF">KU74_16500</name>
</gene>
<accession>A0A0M2EXG6</accession>
<keyword evidence="1" id="KW-0732">Signal</keyword>
<evidence type="ECO:0000313" key="2">
    <source>
        <dbReference type="EMBL" id="KGA32747.1"/>
    </source>
</evidence>
<evidence type="ECO:0008006" key="4">
    <source>
        <dbReference type="Google" id="ProtNLM"/>
    </source>
</evidence>
<proteinExistence type="predicted"/>
<sequence>MRRLITYRSRWLLPVLVILAALQLAACGDSEADQRKAFVAFLQSVQSQQDGKLPTLTEEQKKNFGNFTNDYEILTTFSQQFNQAVSGSLTPMLGQISRIRVPKDYLTQRDDLRQSIGAMNLLSQHVQAAKVQADNAHRLLKQPEEVQIPYERLYARTVIQPTNALLPAIPNAIAFAQSLIQIGDFLQAQGDQAVFNGASVQFRTPQQVAQYNSMVAALPLQQQNLMNALRGITGVNYP</sequence>
<name>A0A0M2EXG6_9GAMM</name>
<evidence type="ECO:0000256" key="1">
    <source>
        <dbReference type="SAM" id="SignalP"/>
    </source>
</evidence>
<feature type="chain" id="PRO_5005632615" description="DUF3053 family protein" evidence="1">
    <location>
        <begin position="27"/>
        <end position="238"/>
    </location>
</feature>
<comment type="caution">
    <text evidence="2">The sequence shown here is derived from an EMBL/GenBank/DDBJ whole genome shotgun (WGS) entry which is preliminary data.</text>
</comment>
<feature type="signal peptide" evidence="1">
    <location>
        <begin position="1"/>
        <end position="26"/>
    </location>
</feature>
<dbReference type="InterPro" id="IPR021413">
    <property type="entry name" value="DUF3053"/>
</dbReference>
<protein>
    <recommendedName>
        <fullName evidence="4">DUF3053 family protein</fullName>
    </recommendedName>
</protein>
<dbReference type="Pfam" id="PF11254">
    <property type="entry name" value="DUF3053"/>
    <property type="match status" value="1"/>
</dbReference>
<dbReference type="Proteomes" id="UP000029435">
    <property type="component" value="Unassembled WGS sequence"/>
</dbReference>
<reference evidence="2 3" key="1">
    <citation type="submission" date="2014-08" db="EMBL/GenBank/DDBJ databases">
        <title>Genome sequences of NCPPB Pectobacterium isolates.</title>
        <authorList>
            <person name="Glover R.H."/>
            <person name="Sapp M."/>
            <person name="Elphinstone J."/>
        </authorList>
    </citation>
    <scope>NUCLEOTIDE SEQUENCE [LARGE SCALE GENOMIC DNA]</scope>
    <source>
        <strain evidence="2 3">LMG 21372</strain>
    </source>
</reference>
<dbReference type="RefSeq" id="WP_039316670.1">
    <property type="nucleotide sequence ID" value="NZ_JQOD01000004.1"/>
</dbReference>